<dbReference type="PANTHER" id="PTHR33643:SF1">
    <property type="entry name" value="UREASE ACCESSORY PROTEIN D"/>
    <property type="match status" value="1"/>
</dbReference>
<evidence type="ECO:0000256" key="1">
    <source>
        <dbReference type="ARBA" id="ARBA00007177"/>
    </source>
</evidence>
<organism evidence="4 5">
    <name type="scientific">Tsukamurella pseudospumae</name>
    <dbReference type="NCBI Taxonomy" id="239498"/>
    <lineage>
        <taxon>Bacteria</taxon>
        <taxon>Bacillati</taxon>
        <taxon>Actinomycetota</taxon>
        <taxon>Actinomycetes</taxon>
        <taxon>Mycobacteriales</taxon>
        <taxon>Tsukamurellaceae</taxon>
        <taxon>Tsukamurella</taxon>
    </lineage>
</organism>
<dbReference type="HAMAP" id="MF_01384">
    <property type="entry name" value="UreD"/>
    <property type="match status" value="1"/>
</dbReference>
<gene>
    <name evidence="3" type="primary">ureD</name>
    <name evidence="4" type="ORF">AXK61_07755</name>
</gene>
<evidence type="ECO:0000256" key="2">
    <source>
        <dbReference type="ARBA" id="ARBA00023186"/>
    </source>
</evidence>
<reference evidence="4 5" key="1">
    <citation type="submission" date="2016-02" db="EMBL/GenBank/DDBJ databases">
        <authorList>
            <person name="Teng J.L."/>
            <person name="Tang Y."/>
            <person name="Huang Y."/>
            <person name="Guo F."/>
            <person name="Wei W."/>
            <person name="Chen J.H."/>
            <person name="Wong S.Y."/>
            <person name="Lau S.K."/>
            <person name="Woo P.C."/>
        </authorList>
    </citation>
    <scope>NUCLEOTIDE SEQUENCE [LARGE SCALE GENOMIC DNA]</scope>
    <source>
        <strain evidence="4 5">JCM 13375</strain>
    </source>
</reference>
<dbReference type="InterPro" id="IPR002669">
    <property type="entry name" value="UreD"/>
</dbReference>
<keyword evidence="3" id="KW-0996">Nickel insertion</keyword>
<dbReference type="EMBL" id="LSRE01000048">
    <property type="protein sequence ID" value="KXO90501.1"/>
    <property type="molecule type" value="Genomic_DNA"/>
</dbReference>
<accession>A0A137YX61</accession>
<evidence type="ECO:0000256" key="3">
    <source>
        <dbReference type="HAMAP-Rule" id="MF_01384"/>
    </source>
</evidence>
<comment type="subcellular location">
    <subcellularLocation>
        <location evidence="3">Cytoplasm</location>
    </subcellularLocation>
</comment>
<evidence type="ECO:0000313" key="5">
    <source>
        <dbReference type="Proteomes" id="UP000070409"/>
    </source>
</evidence>
<comment type="caution">
    <text evidence="4">The sequence shown here is derived from an EMBL/GenBank/DDBJ whole genome shotgun (WGS) entry which is preliminary data.</text>
</comment>
<sequence length="278" mass="29950">MNSVPAQALTGELALTLAPRGPRTVAVRQRHAGTLQPLRPLYLDDSGQVTYHVVNPGGGCLRGDTYAIDIDLEAGARAVVTTQSATKVYRTPDGAAAQHMRIRLGPDTALEYVPDALILYREATYRQTCTVELDESASLVLAEIVTPGWSPDGARFRYDELRMRTEIHRGGTLLAVDNLLIEPSRADPSGIGFLDGRTHVGSLTAVDPRVDEALLDEVHALTEAAGAVRSGLTALAGPGFVLRCLGDDTAELARIFDTVIALLRSRWTGQAPLNLRKY</sequence>
<keyword evidence="5" id="KW-1185">Reference proteome</keyword>
<comment type="subunit">
    <text evidence="3">UreD, UreF and UreG form a complex that acts as a GTP-hydrolysis-dependent molecular chaperone, activating the urease apoprotein by helping to assemble the nickel containing metallocenter of UreC. The UreE protein probably delivers the nickel.</text>
</comment>
<name>A0A137YX61_9ACTN</name>
<keyword evidence="3" id="KW-0963">Cytoplasm</keyword>
<dbReference type="RefSeq" id="WP_068746763.1">
    <property type="nucleotide sequence ID" value="NZ_LSRE01000048.1"/>
</dbReference>
<evidence type="ECO:0000313" key="4">
    <source>
        <dbReference type="EMBL" id="KXO90501.1"/>
    </source>
</evidence>
<keyword evidence="2 3" id="KW-0143">Chaperone</keyword>
<dbReference type="PANTHER" id="PTHR33643">
    <property type="entry name" value="UREASE ACCESSORY PROTEIN D"/>
    <property type="match status" value="1"/>
</dbReference>
<comment type="function">
    <text evidence="3">Required for maturation of urease via the functional incorporation of the urease nickel metallocenter.</text>
</comment>
<comment type="similarity">
    <text evidence="1 3">Belongs to the UreD family.</text>
</comment>
<dbReference type="Pfam" id="PF01774">
    <property type="entry name" value="UreD"/>
    <property type="match status" value="1"/>
</dbReference>
<protein>
    <recommendedName>
        <fullName evidence="3">Urease accessory protein UreD</fullName>
    </recommendedName>
</protein>
<proteinExistence type="inferred from homology"/>
<dbReference type="Proteomes" id="UP000070409">
    <property type="component" value="Unassembled WGS sequence"/>
</dbReference>